<dbReference type="EMBL" id="CAOQHR010000012">
    <property type="protein sequence ID" value="CAI6341919.1"/>
    <property type="molecule type" value="Genomic_DNA"/>
</dbReference>
<reference evidence="1" key="1">
    <citation type="submission" date="2023-01" db="EMBL/GenBank/DDBJ databases">
        <authorList>
            <person name="Van Ghelder C."/>
            <person name="Rancurel C."/>
        </authorList>
    </citation>
    <scope>NUCLEOTIDE SEQUENCE</scope>
    <source>
        <strain evidence="1">CNCM I-4278</strain>
    </source>
</reference>
<gene>
    <name evidence="1" type="ORF">PDIGIT_LOCUS15119</name>
</gene>
<keyword evidence="2" id="KW-1185">Reference proteome</keyword>
<accession>A0A9W4UU71</accession>
<name>A0A9W4UU71_9PLEO</name>
<sequence>MRLSMCNQHLITMETRVRGFDTATLRPSVTNNVRTHTQVIRSDCGTMMGMCDPQSHIAVGTTACPHYTVRARIIGTEEPYTLRETASYRDNGAARL</sequence>
<dbReference type="AlphaFoldDB" id="A0A9W4UU71"/>
<dbReference type="Proteomes" id="UP001152607">
    <property type="component" value="Unassembled WGS sequence"/>
</dbReference>
<protein>
    <submittedName>
        <fullName evidence="1">Uncharacterized protein</fullName>
    </submittedName>
</protein>
<proteinExistence type="predicted"/>
<evidence type="ECO:0000313" key="1">
    <source>
        <dbReference type="EMBL" id="CAI6341919.1"/>
    </source>
</evidence>
<organism evidence="1 2">
    <name type="scientific">Periconia digitata</name>
    <dbReference type="NCBI Taxonomy" id="1303443"/>
    <lineage>
        <taxon>Eukaryota</taxon>
        <taxon>Fungi</taxon>
        <taxon>Dikarya</taxon>
        <taxon>Ascomycota</taxon>
        <taxon>Pezizomycotina</taxon>
        <taxon>Dothideomycetes</taxon>
        <taxon>Pleosporomycetidae</taxon>
        <taxon>Pleosporales</taxon>
        <taxon>Massarineae</taxon>
        <taxon>Periconiaceae</taxon>
        <taxon>Periconia</taxon>
    </lineage>
</organism>
<comment type="caution">
    <text evidence="1">The sequence shown here is derived from an EMBL/GenBank/DDBJ whole genome shotgun (WGS) entry which is preliminary data.</text>
</comment>
<evidence type="ECO:0000313" key="2">
    <source>
        <dbReference type="Proteomes" id="UP001152607"/>
    </source>
</evidence>